<evidence type="ECO:0000313" key="5">
    <source>
        <dbReference type="EMBL" id="NNM47451.1"/>
    </source>
</evidence>
<evidence type="ECO:0000256" key="2">
    <source>
        <dbReference type="PROSITE-ProRule" id="PRU00335"/>
    </source>
</evidence>
<organism evidence="5 6">
    <name type="scientific">Knoellia koreensis</name>
    <dbReference type="NCBI Taxonomy" id="2730921"/>
    <lineage>
        <taxon>Bacteria</taxon>
        <taxon>Bacillati</taxon>
        <taxon>Actinomycetota</taxon>
        <taxon>Actinomycetes</taxon>
        <taxon>Micrococcales</taxon>
        <taxon>Intrasporangiaceae</taxon>
        <taxon>Knoellia</taxon>
    </lineage>
</organism>
<dbReference type="PROSITE" id="PS50977">
    <property type="entry name" value="HTH_TETR_2"/>
    <property type="match status" value="1"/>
</dbReference>
<reference evidence="5 6" key="1">
    <citation type="submission" date="2020-04" db="EMBL/GenBank/DDBJ databases">
        <title>Knoellia sp. isolate from air conditioner.</title>
        <authorList>
            <person name="Chea S."/>
            <person name="Kim D.-U."/>
        </authorList>
    </citation>
    <scope>NUCLEOTIDE SEQUENCE [LARGE SCALE GENOMIC DNA]</scope>
    <source>
        <strain evidence="5 6">DB2414S</strain>
    </source>
</reference>
<evidence type="ECO:0000313" key="6">
    <source>
        <dbReference type="Proteomes" id="UP000588586"/>
    </source>
</evidence>
<comment type="caution">
    <text evidence="5">The sequence shown here is derived from an EMBL/GenBank/DDBJ whole genome shotgun (WGS) entry which is preliminary data.</text>
</comment>
<dbReference type="InterPro" id="IPR009057">
    <property type="entry name" value="Homeodomain-like_sf"/>
</dbReference>
<dbReference type="Proteomes" id="UP000588586">
    <property type="component" value="Unassembled WGS sequence"/>
</dbReference>
<dbReference type="AlphaFoldDB" id="A0A849HM41"/>
<proteinExistence type="predicted"/>
<keyword evidence="6" id="KW-1185">Reference proteome</keyword>
<protein>
    <submittedName>
        <fullName evidence="5">TetR/AcrR family transcriptional regulator</fullName>
    </submittedName>
</protein>
<feature type="DNA-binding region" description="H-T-H motif" evidence="2">
    <location>
        <begin position="52"/>
        <end position="71"/>
    </location>
</feature>
<feature type="region of interest" description="Disordered" evidence="3">
    <location>
        <begin position="136"/>
        <end position="155"/>
    </location>
</feature>
<evidence type="ECO:0000256" key="3">
    <source>
        <dbReference type="SAM" id="MobiDB-lite"/>
    </source>
</evidence>
<keyword evidence="1 2" id="KW-0238">DNA-binding</keyword>
<dbReference type="SUPFAM" id="SSF46689">
    <property type="entry name" value="Homeodomain-like"/>
    <property type="match status" value="1"/>
</dbReference>
<name>A0A849HM41_9MICO</name>
<feature type="domain" description="HTH tetR-type" evidence="4">
    <location>
        <begin position="29"/>
        <end position="89"/>
    </location>
</feature>
<accession>A0A849HM41</accession>
<evidence type="ECO:0000256" key="1">
    <source>
        <dbReference type="ARBA" id="ARBA00023125"/>
    </source>
</evidence>
<feature type="compositionally biased region" description="Low complexity" evidence="3">
    <location>
        <begin position="142"/>
        <end position="152"/>
    </location>
</feature>
<dbReference type="InterPro" id="IPR001647">
    <property type="entry name" value="HTH_TetR"/>
</dbReference>
<dbReference type="GO" id="GO:0003677">
    <property type="term" value="F:DNA binding"/>
    <property type="evidence" value="ECO:0007669"/>
    <property type="project" value="UniProtKB-UniRule"/>
</dbReference>
<dbReference type="EMBL" id="JABEPQ010000003">
    <property type="protein sequence ID" value="NNM47451.1"/>
    <property type="molecule type" value="Genomic_DNA"/>
</dbReference>
<sequence length="231" mass="24633">MSSSWRRAVAKGVRVPPKIDAPSVAQHRAQVQERLVDAAEALLRSGEDGALTAGAVSAAAGIARNSIYRYVDSVDELRDLVVDRYLPAWQDAVDAALAGVDDPVERLVTWVRVNLEQSSAAGHGWLMEAARTRHTPAGDVAPTTRTTPTTPTQGLASVDRAHTTMREVVGGAWEQLLGRRSKRAAVAATMTMSLVENGFRQLDAGHSPSVVIDVSTRAVAGMAESLTDDRS</sequence>
<gene>
    <name evidence="5" type="ORF">HJG52_15750</name>
</gene>
<dbReference type="Gene3D" id="1.10.357.10">
    <property type="entry name" value="Tetracycline Repressor, domain 2"/>
    <property type="match status" value="1"/>
</dbReference>
<evidence type="ECO:0000259" key="4">
    <source>
        <dbReference type="PROSITE" id="PS50977"/>
    </source>
</evidence>